<sequence length="338" mass="37829">MTWDKLPGYEELLQFEAIDSLLNDPSDAALHELGCSEAFAKLPEYLHEWRQLQLQRLLAQLSDAKATGLTDPTTSMHKLYLATSVFKCAARSCGTKDAGLFGYDDFSAHASCPTLARCGPHELVFSTPGSVIAGALVSFLGLDPTTALLCAECPQQSHRGLKGHKIYTWREYVTHAIAMILNKQHLTQSWHLLTSDTTALVRLHESKHPNPMDESWSCNHCAAHFYDFVSRPAAMKHVKEVHSIFVPREGDDVIYYRGTFVDERGPRKPVILVESPLAEFRCARCPDMGTRLYSTRPLEQHLLDKHKVSTPAIGRDFVKVQLIQRSSTTIDSAARQVQ</sequence>
<organism evidence="1 2">
    <name type="scientific">Tricholomella constricta</name>
    <dbReference type="NCBI Taxonomy" id="117010"/>
    <lineage>
        <taxon>Eukaryota</taxon>
        <taxon>Fungi</taxon>
        <taxon>Dikarya</taxon>
        <taxon>Basidiomycota</taxon>
        <taxon>Agaricomycotina</taxon>
        <taxon>Agaricomycetes</taxon>
        <taxon>Agaricomycetidae</taxon>
        <taxon>Agaricales</taxon>
        <taxon>Tricholomatineae</taxon>
        <taxon>Lyophyllaceae</taxon>
        <taxon>Tricholomella</taxon>
    </lineage>
</organism>
<reference evidence="1 2" key="1">
    <citation type="journal article" date="2020" name="ISME J.">
        <title>Uncovering the hidden diversity of litter-decomposition mechanisms in mushroom-forming fungi.</title>
        <authorList>
            <person name="Floudas D."/>
            <person name="Bentzer J."/>
            <person name="Ahren D."/>
            <person name="Johansson T."/>
            <person name="Persson P."/>
            <person name="Tunlid A."/>
        </authorList>
    </citation>
    <scope>NUCLEOTIDE SEQUENCE [LARGE SCALE GENOMIC DNA]</scope>
    <source>
        <strain evidence="1 2">CBS 661.87</strain>
    </source>
</reference>
<keyword evidence="2" id="KW-1185">Reference proteome</keyword>
<accession>A0A8H5M913</accession>
<dbReference type="EMBL" id="JAACJP010000004">
    <property type="protein sequence ID" value="KAF5385298.1"/>
    <property type="molecule type" value="Genomic_DNA"/>
</dbReference>
<evidence type="ECO:0000313" key="1">
    <source>
        <dbReference type="EMBL" id="KAF5385298.1"/>
    </source>
</evidence>
<name>A0A8H5M913_9AGAR</name>
<comment type="caution">
    <text evidence="1">The sequence shown here is derived from an EMBL/GenBank/DDBJ whole genome shotgun (WGS) entry which is preliminary data.</text>
</comment>
<gene>
    <name evidence="1" type="ORF">D9615_000931</name>
</gene>
<evidence type="ECO:0000313" key="2">
    <source>
        <dbReference type="Proteomes" id="UP000565441"/>
    </source>
</evidence>
<dbReference type="Proteomes" id="UP000565441">
    <property type="component" value="Unassembled WGS sequence"/>
</dbReference>
<protein>
    <submittedName>
        <fullName evidence="1">Uncharacterized protein</fullName>
    </submittedName>
</protein>
<proteinExistence type="predicted"/>
<dbReference type="OrthoDB" id="2823912at2759"/>
<dbReference type="AlphaFoldDB" id="A0A8H5M913"/>